<evidence type="ECO:0000256" key="4">
    <source>
        <dbReference type="ARBA" id="ARBA00022801"/>
    </source>
</evidence>
<evidence type="ECO:0000313" key="10">
    <source>
        <dbReference type="EMBL" id="KZT07419.1"/>
    </source>
</evidence>
<evidence type="ECO:0000256" key="1">
    <source>
        <dbReference type="ARBA" id="ARBA00004141"/>
    </source>
</evidence>
<dbReference type="InterPro" id="IPR022764">
    <property type="entry name" value="Peptidase_S54_rhomboid_dom"/>
</dbReference>
<dbReference type="InterPro" id="IPR050925">
    <property type="entry name" value="Rhomboid_protease_S54"/>
</dbReference>
<dbReference type="GeneID" id="63822702"/>
<dbReference type="SUPFAM" id="SSF144091">
    <property type="entry name" value="Rhomboid-like"/>
    <property type="match status" value="1"/>
</dbReference>
<dbReference type="RefSeq" id="XP_040765159.1">
    <property type="nucleotide sequence ID" value="XM_040905672.1"/>
</dbReference>
<feature type="region of interest" description="Disordered" evidence="7">
    <location>
        <begin position="23"/>
        <end position="51"/>
    </location>
</feature>
<evidence type="ECO:0000256" key="8">
    <source>
        <dbReference type="SAM" id="Phobius"/>
    </source>
</evidence>
<dbReference type="InterPro" id="IPR035952">
    <property type="entry name" value="Rhomboid-like_sf"/>
</dbReference>
<feature type="transmembrane region" description="Helical" evidence="8">
    <location>
        <begin position="264"/>
        <end position="287"/>
    </location>
</feature>
<dbReference type="FunCoup" id="A0A165EN96">
    <property type="interactions" value="351"/>
</dbReference>
<dbReference type="PANTHER" id="PTHR43731:SF14">
    <property type="entry name" value="PRESENILIN-ASSOCIATED RHOMBOID-LIKE PROTEIN, MITOCHONDRIAL"/>
    <property type="match status" value="1"/>
</dbReference>
<comment type="similarity">
    <text evidence="2">Belongs to the peptidase S54 family.</text>
</comment>
<evidence type="ECO:0000256" key="6">
    <source>
        <dbReference type="ARBA" id="ARBA00023136"/>
    </source>
</evidence>
<reference evidence="10 11" key="1">
    <citation type="journal article" date="2016" name="Mol. Biol. Evol.">
        <title>Comparative Genomics of Early-Diverging Mushroom-Forming Fungi Provides Insights into the Origins of Lignocellulose Decay Capabilities.</title>
        <authorList>
            <person name="Nagy L.G."/>
            <person name="Riley R."/>
            <person name="Tritt A."/>
            <person name="Adam C."/>
            <person name="Daum C."/>
            <person name="Floudas D."/>
            <person name="Sun H."/>
            <person name="Yadav J.S."/>
            <person name="Pangilinan J."/>
            <person name="Larsson K.H."/>
            <person name="Matsuura K."/>
            <person name="Barry K."/>
            <person name="Labutti K."/>
            <person name="Kuo R."/>
            <person name="Ohm R.A."/>
            <person name="Bhattacharya S.S."/>
            <person name="Shirouzu T."/>
            <person name="Yoshinaga Y."/>
            <person name="Martin F.M."/>
            <person name="Grigoriev I.V."/>
            <person name="Hibbett D.S."/>
        </authorList>
    </citation>
    <scope>NUCLEOTIDE SEQUENCE [LARGE SCALE GENOMIC DNA]</scope>
    <source>
        <strain evidence="10 11">93-53</strain>
    </source>
</reference>
<evidence type="ECO:0000313" key="11">
    <source>
        <dbReference type="Proteomes" id="UP000076871"/>
    </source>
</evidence>
<evidence type="ECO:0000256" key="7">
    <source>
        <dbReference type="SAM" id="MobiDB-lite"/>
    </source>
</evidence>
<dbReference type="OrthoDB" id="10260614at2759"/>
<name>A0A165EN96_9APHY</name>
<proteinExistence type="inferred from homology"/>
<dbReference type="AlphaFoldDB" id="A0A165EN96"/>
<dbReference type="STRING" id="1314785.A0A165EN96"/>
<accession>A0A165EN96</accession>
<comment type="subcellular location">
    <subcellularLocation>
        <location evidence="1">Membrane</location>
        <topology evidence="1">Multi-pass membrane protein</topology>
    </subcellularLocation>
</comment>
<gene>
    <name evidence="10" type="ORF">LAESUDRAFT_677856</name>
</gene>
<keyword evidence="4" id="KW-0378">Hydrolase</keyword>
<dbReference type="GO" id="GO:0004252">
    <property type="term" value="F:serine-type endopeptidase activity"/>
    <property type="evidence" value="ECO:0007669"/>
    <property type="project" value="InterPro"/>
</dbReference>
<dbReference type="GO" id="GO:0006465">
    <property type="term" value="P:signal peptide processing"/>
    <property type="evidence" value="ECO:0007669"/>
    <property type="project" value="TreeGrafter"/>
</dbReference>
<dbReference type="Gene3D" id="1.20.1540.10">
    <property type="entry name" value="Rhomboid-like"/>
    <property type="match status" value="1"/>
</dbReference>
<dbReference type="InParanoid" id="A0A165EN96"/>
<feature type="transmembrane region" description="Helical" evidence="8">
    <location>
        <begin position="223"/>
        <end position="244"/>
    </location>
</feature>
<keyword evidence="5 8" id="KW-1133">Transmembrane helix</keyword>
<dbReference type="Pfam" id="PF01694">
    <property type="entry name" value="Rhomboid"/>
    <property type="match status" value="1"/>
</dbReference>
<keyword evidence="6 8" id="KW-0472">Membrane</keyword>
<dbReference type="Proteomes" id="UP000076871">
    <property type="component" value="Unassembled WGS sequence"/>
</dbReference>
<keyword evidence="11" id="KW-1185">Reference proteome</keyword>
<dbReference type="EMBL" id="KV427619">
    <property type="protein sequence ID" value="KZT07419.1"/>
    <property type="molecule type" value="Genomic_DNA"/>
</dbReference>
<dbReference type="PANTHER" id="PTHR43731">
    <property type="entry name" value="RHOMBOID PROTEASE"/>
    <property type="match status" value="1"/>
</dbReference>
<keyword evidence="3 8" id="KW-0812">Transmembrane</keyword>
<evidence type="ECO:0000256" key="5">
    <source>
        <dbReference type="ARBA" id="ARBA00022989"/>
    </source>
</evidence>
<protein>
    <recommendedName>
        <fullName evidence="9">Peptidase S54 rhomboid domain-containing protein</fullName>
    </recommendedName>
</protein>
<feature type="domain" description="Peptidase S54 rhomboid" evidence="9">
    <location>
        <begin position="211"/>
        <end position="402"/>
    </location>
</feature>
<evidence type="ECO:0000256" key="3">
    <source>
        <dbReference type="ARBA" id="ARBA00022692"/>
    </source>
</evidence>
<organism evidence="10 11">
    <name type="scientific">Laetiporus sulphureus 93-53</name>
    <dbReference type="NCBI Taxonomy" id="1314785"/>
    <lineage>
        <taxon>Eukaryota</taxon>
        <taxon>Fungi</taxon>
        <taxon>Dikarya</taxon>
        <taxon>Basidiomycota</taxon>
        <taxon>Agaricomycotina</taxon>
        <taxon>Agaricomycetes</taxon>
        <taxon>Polyporales</taxon>
        <taxon>Laetiporus</taxon>
    </lineage>
</organism>
<sequence>MLWLLRSHRHLSKVAQQSRSFSFTPNPRLLRSPARQSPRIGHTKRPSPEHVTQTAETKFFSEQVNPPSARNQILFFTFGSLFVFGVAARETNNDTYYWTKRFSDSSVVWSFRSPTNGEMMRARHMELGKTLQSGVRRLQDSLSGWSESIRNTVTYTYAQVAQAYLDVSEGKRMCYNIAAINGAVWVAWQIPQLQKFMMRSFTHSPLSGLSYTMLTSTFSHHSIFHLLFNTIAMTGFGSSAAYYLSQRQEDANDLRESTGQWHFLAFFVSAGLFSSLVSHFVAARFTYPRLLMSLTRAAKSSSPASKSVSTTSHSAAMASVENISSVIKPSLGSSGAIYAAVTLTAMAFPESHVKLIFPPTPDIPIQYGVFGLMALDVLGVLRGWKLFDHYAHLGGACFGLWYYSYGPQVWESFRELTLGGLPRSLRE</sequence>
<dbReference type="GO" id="GO:0016020">
    <property type="term" value="C:membrane"/>
    <property type="evidence" value="ECO:0007669"/>
    <property type="project" value="UniProtKB-SubCell"/>
</dbReference>
<evidence type="ECO:0000259" key="9">
    <source>
        <dbReference type="Pfam" id="PF01694"/>
    </source>
</evidence>
<evidence type="ECO:0000256" key="2">
    <source>
        <dbReference type="ARBA" id="ARBA00009045"/>
    </source>
</evidence>